<feature type="transmembrane region" description="Helical" evidence="2">
    <location>
        <begin position="200"/>
        <end position="223"/>
    </location>
</feature>
<feature type="region of interest" description="Disordered" evidence="1">
    <location>
        <begin position="1"/>
        <end position="42"/>
    </location>
</feature>
<evidence type="ECO:0000256" key="2">
    <source>
        <dbReference type="SAM" id="Phobius"/>
    </source>
</evidence>
<dbReference type="Proteomes" id="UP000703269">
    <property type="component" value="Unassembled WGS sequence"/>
</dbReference>
<feature type="transmembrane region" description="Helical" evidence="2">
    <location>
        <begin position="51"/>
        <end position="75"/>
    </location>
</feature>
<gene>
    <name evidence="3" type="ORF">PsYK624_049560</name>
</gene>
<reference evidence="3 4" key="1">
    <citation type="submission" date="2021-08" db="EMBL/GenBank/DDBJ databases">
        <title>Draft Genome Sequence of Phanerochaete sordida strain YK-624.</title>
        <authorList>
            <person name="Mori T."/>
            <person name="Dohra H."/>
            <person name="Suzuki T."/>
            <person name="Kawagishi H."/>
            <person name="Hirai H."/>
        </authorList>
    </citation>
    <scope>NUCLEOTIDE SEQUENCE [LARGE SCALE GENOMIC DNA]</scope>
    <source>
        <strain evidence="3 4">YK-624</strain>
    </source>
</reference>
<feature type="transmembrane region" description="Helical" evidence="2">
    <location>
        <begin position="130"/>
        <end position="148"/>
    </location>
</feature>
<evidence type="ECO:0000256" key="1">
    <source>
        <dbReference type="SAM" id="MobiDB-lite"/>
    </source>
</evidence>
<protein>
    <submittedName>
        <fullName evidence="3">Uncharacterized protein</fullName>
    </submittedName>
</protein>
<feature type="transmembrane region" description="Helical" evidence="2">
    <location>
        <begin position="87"/>
        <end position="110"/>
    </location>
</feature>
<feature type="compositionally biased region" description="Polar residues" evidence="1">
    <location>
        <begin position="32"/>
        <end position="42"/>
    </location>
</feature>
<organism evidence="3 4">
    <name type="scientific">Phanerochaete sordida</name>
    <dbReference type="NCBI Taxonomy" id="48140"/>
    <lineage>
        <taxon>Eukaryota</taxon>
        <taxon>Fungi</taxon>
        <taxon>Dikarya</taxon>
        <taxon>Basidiomycota</taxon>
        <taxon>Agaricomycotina</taxon>
        <taxon>Agaricomycetes</taxon>
        <taxon>Polyporales</taxon>
        <taxon>Phanerochaetaceae</taxon>
        <taxon>Phanerochaete</taxon>
    </lineage>
</organism>
<dbReference type="AlphaFoldDB" id="A0A9P3LBT4"/>
<feature type="compositionally biased region" description="Polar residues" evidence="1">
    <location>
        <begin position="1"/>
        <end position="26"/>
    </location>
</feature>
<sequence length="283" mass="31162">MSGNTSNPRILSESARSPLSTASLRSQAAGMNGSTPPENSSSVDPIATSGAILFGGLATTLLYGITVLQTFLYYLRSYQLDGWLMRVVVFGLWISDTLGTAFIWHALYVFFVLSPSGPSPMSELPWSVNANLLLTTVMGALVRSMYVLRVWKFSSKKLSYTLLVGSMTLLSFAFGIVVGVKTFNQTFNQHGQDKFSNRSNSLAFVALWFTTSKFYVNSYLAMLNARQSMRRQMNQVSFTVHLSQAQAVTLALNNVLTTRRDAASTTNSAAMANFVPHSRVNRR</sequence>
<dbReference type="PANTHER" id="PTHR40465">
    <property type="entry name" value="CHROMOSOME 1, WHOLE GENOME SHOTGUN SEQUENCE"/>
    <property type="match status" value="1"/>
</dbReference>
<keyword evidence="2" id="KW-0812">Transmembrane</keyword>
<feature type="transmembrane region" description="Helical" evidence="2">
    <location>
        <begin position="160"/>
        <end position="180"/>
    </location>
</feature>
<evidence type="ECO:0000313" key="4">
    <source>
        <dbReference type="Proteomes" id="UP000703269"/>
    </source>
</evidence>
<keyword evidence="4" id="KW-1185">Reference proteome</keyword>
<proteinExistence type="predicted"/>
<dbReference type="EMBL" id="BPQB01000010">
    <property type="protein sequence ID" value="GJE88869.1"/>
    <property type="molecule type" value="Genomic_DNA"/>
</dbReference>
<accession>A0A9P3LBT4</accession>
<dbReference type="OrthoDB" id="2535105at2759"/>
<dbReference type="PANTHER" id="PTHR40465:SF1">
    <property type="entry name" value="DUF6534 DOMAIN-CONTAINING PROTEIN"/>
    <property type="match status" value="1"/>
</dbReference>
<name>A0A9P3LBT4_9APHY</name>
<keyword evidence="2" id="KW-0472">Membrane</keyword>
<evidence type="ECO:0000313" key="3">
    <source>
        <dbReference type="EMBL" id="GJE88869.1"/>
    </source>
</evidence>
<comment type="caution">
    <text evidence="3">The sequence shown here is derived from an EMBL/GenBank/DDBJ whole genome shotgun (WGS) entry which is preliminary data.</text>
</comment>
<keyword evidence="2" id="KW-1133">Transmembrane helix</keyword>